<dbReference type="EMBL" id="JYDW01000167">
    <property type="protein sequence ID" value="KRZ53348.1"/>
    <property type="molecule type" value="Genomic_DNA"/>
</dbReference>
<comment type="caution">
    <text evidence="1">The sequence shown here is derived from an EMBL/GenBank/DDBJ whole genome shotgun (WGS) entry which is preliminary data.</text>
</comment>
<dbReference type="AlphaFoldDB" id="A0A0V1L195"/>
<dbReference type="Proteomes" id="UP000054721">
    <property type="component" value="Unassembled WGS sequence"/>
</dbReference>
<dbReference type="OrthoDB" id="10471864at2759"/>
<evidence type="ECO:0000313" key="1">
    <source>
        <dbReference type="EMBL" id="KRZ53348.1"/>
    </source>
</evidence>
<organism evidence="1 2">
    <name type="scientific">Trichinella nativa</name>
    <dbReference type="NCBI Taxonomy" id="6335"/>
    <lineage>
        <taxon>Eukaryota</taxon>
        <taxon>Metazoa</taxon>
        <taxon>Ecdysozoa</taxon>
        <taxon>Nematoda</taxon>
        <taxon>Enoplea</taxon>
        <taxon>Dorylaimia</taxon>
        <taxon>Trichinellida</taxon>
        <taxon>Trichinellidae</taxon>
        <taxon>Trichinella</taxon>
    </lineage>
</organism>
<accession>A0A0V1L195</accession>
<name>A0A0V1L195_9BILA</name>
<gene>
    <name evidence="1" type="ORF">T02_7462</name>
</gene>
<protein>
    <submittedName>
        <fullName evidence="1">Uncharacterized protein</fullName>
    </submittedName>
</protein>
<proteinExistence type="predicted"/>
<sequence>MKENIRAPQQWVDIRHEEEVKQHPGALEESCLLIGTSRINDDYLEYIMDPSQCQIFRKLVRVITCYLRFVKNCRNKSNQRQENLTVEELNKAELYWYKTKRSDEFRSSKQ</sequence>
<evidence type="ECO:0000313" key="2">
    <source>
        <dbReference type="Proteomes" id="UP000054721"/>
    </source>
</evidence>
<reference evidence="1 2" key="1">
    <citation type="submission" date="2015-05" db="EMBL/GenBank/DDBJ databases">
        <title>Evolution of Trichinella species and genotypes.</title>
        <authorList>
            <person name="Korhonen P.K."/>
            <person name="Edoardo P."/>
            <person name="Giuseppe L.R."/>
            <person name="Gasser R.B."/>
        </authorList>
    </citation>
    <scope>NUCLEOTIDE SEQUENCE [LARGE SCALE GENOMIC DNA]</scope>
    <source>
        <strain evidence="1">ISS10</strain>
    </source>
</reference>
<keyword evidence="2" id="KW-1185">Reference proteome</keyword>